<feature type="active site" evidence="2">
    <location>
        <position position="46"/>
    </location>
</feature>
<gene>
    <name evidence="3" type="ORF">GCM10007890_06250</name>
</gene>
<name>A0AA37THN1_9HYPH</name>
<dbReference type="NCBIfam" id="TIGR00654">
    <property type="entry name" value="PhzF_family"/>
    <property type="match status" value="1"/>
</dbReference>
<dbReference type="Pfam" id="PF02567">
    <property type="entry name" value="PhzC-PhzF"/>
    <property type="match status" value="1"/>
</dbReference>
<dbReference type="GO" id="GO:0016853">
    <property type="term" value="F:isomerase activity"/>
    <property type="evidence" value="ECO:0007669"/>
    <property type="project" value="UniProtKB-KW"/>
</dbReference>
<keyword evidence="3" id="KW-0413">Isomerase</keyword>
<evidence type="ECO:0000256" key="2">
    <source>
        <dbReference type="PIRSR" id="PIRSR016184-1"/>
    </source>
</evidence>
<evidence type="ECO:0000256" key="1">
    <source>
        <dbReference type="ARBA" id="ARBA00008270"/>
    </source>
</evidence>
<dbReference type="Gene3D" id="3.10.310.10">
    <property type="entry name" value="Diaminopimelate Epimerase, Chain A, domain 1"/>
    <property type="match status" value="2"/>
</dbReference>
<dbReference type="PANTHER" id="PTHR13774">
    <property type="entry name" value="PHENAZINE BIOSYNTHESIS PROTEIN"/>
    <property type="match status" value="1"/>
</dbReference>
<accession>A0AA37THN1</accession>
<dbReference type="PANTHER" id="PTHR13774:SF32">
    <property type="entry name" value="ANTISENSE-ENHANCING SEQUENCE 1"/>
    <property type="match status" value="1"/>
</dbReference>
<dbReference type="Proteomes" id="UP001157440">
    <property type="component" value="Unassembled WGS sequence"/>
</dbReference>
<reference evidence="4" key="1">
    <citation type="journal article" date="2019" name="Int. J. Syst. Evol. Microbiol.">
        <title>The Global Catalogue of Microorganisms (GCM) 10K type strain sequencing project: providing services to taxonomists for standard genome sequencing and annotation.</title>
        <authorList>
            <consortium name="The Broad Institute Genomics Platform"/>
            <consortium name="The Broad Institute Genome Sequencing Center for Infectious Disease"/>
            <person name="Wu L."/>
            <person name="Ma J."/>
        </authorList>
    </citation>
    <scope>NUCLEOTIDE SEQUENCE [LARGE SCALE GENOMIC DNA]</scope>
    <source>
        <strain evidence="4">NBRC 103632</strain>
    </source>
</reference>
<dbReference type="InterPro" id="IPR003719">
    <property type="entry name" value="Phenazine_PhzF-like"/>
</dbReference>
<comment type="caution">
    <text evidence="3">The sequence shown here is derived from an EMBL/GenBank/DDBJ whole genome shotgun (WGS) entry which is preliminary data.</text>
</comment>
<proteinExistence type="inferred from homology"/>
<dbReference type="AlphaFoldDB" id="A0AA37THN1"/>
<comment type="similarity">
    <text evidence="1">Belongs to the PhzF family.</text>
</comment>
<evidence type="ECO:0000313" key="3">
    <source>
        <dbReference type="EMBL" id="GLS68613.1"/>
    </source>
</evidence>
<keyword evidence="4" id="KW-1185">Reference proteome</keyword>
<dbReference type="EMBL" id="BSPL01000005">
    <property type="protein sequence ID" value="GLS68613.1"/>
    <property type="molecule type" value="Genomic_DNA"/>
</dbReference>
<evidence type="ECO:0000313" key="4">
    <source>
        <dbReference type="Proteomes" id="UP001157440"/>
    </source>
</evidence>
<dbReference type="RefSeq" id="WP_238196604.1">
    <property type="nucleotide sequence ID" value="NZ_BPQZ01000012.1"/>
</dbReference>
<organism evidence="3 4">
    <name type="scientific">Methylobacterium tardum</name>
    <dbReference type="NCBI Taxonomy" id="374432"/>
    <lineage>
        <taxon>Bacteria</taxon>
        <taxon>Pseudomonadati</taxon>
        <taxon>Pseudomonadota</taxon>
        <taxon>Alphaproteobacteria</taxon>
        <taxon>Hyphomicrobiales</taxon>
        <taxon>Methylobacteriaceae</taxon>
        <taxon>Methylobacterium</taxon>
    </lineage>
</organism>
<dbReference type="SUPFAM" id="SSF54506">
    <property type="entry name" value="Diaminopimelate epimerase-like"/>
    <property type="match status" value="1"/>
</dbReference>
<sequence>MARRFVTLDVFTEQRLAGNPLAVVLESEGLDDAAMQAIAREFNLSETVFVLPPAEARHRARLRIFTPGRELPFAGHPTVGAAVLLALQHPARGDARAFGLEEGIGIIPCVVETLADGTGGRARFRLPTLPEFLGPGPEPEILAPLLGLTAGDIGTGRHVPSRHGVGPSFTCVPVASVAAVDAARPAQAPDPADGLYLYTPDPEGTGQSWRVRMFAPNFGVPEDPATGAAASAFAGVLMQFETLGEGTHDVAIRQGQAMGRPSTIALQLTIAAGALRGVEIGGAAVIVSDGALHV</sequence>
<protein>
    <submittedName>
        <fullName evidence="3">Isomerase</fullName>
    </submittedName>
</protein>
<dbReference type="PIRSF" id="PIRSF016184">
    <property type="entry name" value="PhzC_PhzF"/>
    <property type="match status" value="1"/>
</dbReference>
<dbReference type="GO" id="GO:0005737">
    <property type="term" value="C:cytoplasm"/>
    <property type="evidence" value="ECO:0007669"/>
    <property type="project" value="TreeGrafter"/>
</dbReference>